<evidence type="ECO:0000313" key="1">
    <source>
        <dbReference type="EMBL" id="KOF90997.1"/>
    </source>
</evidence>
<dbReference type="AlphaFoldDB" id="A0A0L8HP58"/>
<gene>
    <name evidence="1" type="ORF">OCBIM_22009924mg</name>
</gene>
<accession>A0A0L8HP58</accession>
<name>A0A0L8HP58_OCTBM</name>
<sequence length="70" mass="7874">MFGAYSITPFNSEHYTSADGCYITITKMYAQDMLQACIHLQALYTRSHGEKCVSQTALLMNTGKHHCLNL</sequence>
<dbReference type="EMBL" id="KQ417623">
    <property type="protein sequence ID" value="KOF90997.1"/>
    <property type="molecule type" value="Genomic_DNA"/>
</dbReference>
<organism evidence="1">
    <name type="scientific">Octopus bimaculoides</name>
    <name type="common">California two-spotted octopus</name>
    <dbReference type="NCBI Taxonomy" id="37653"/>
    <lineage>
        <taxon>Eukaryota</taxon>
        <taxon>Metazoa</taxon>
        <taxon>Spiralia</taxon>
        <taxon>Lophotrochozoa</taxon>
        <taxon>Mollusca</taxon>
        <taxon>Cephalopoda</taxon>
        <taxon>Coleoidea</taxon>
        <taxon>Octopodiformes</taxon>
        <taxon>Octopoda</taxon>
        <taxon>Incirrata</taxon>
        <taxon>Octopodidae</taxon>
        <taxon>Octopus</taxon>
    </lineage>
</organism>
<reference evidence="1" key="1">
    <citation type="submission" date="2015-07" db="EMBL/GenBank/DDBJ databases">
        <title>MeaNS - Measles Nucleotide Surveillance Program.</title>
        <authorList>
            <person name="Tran T."/>
            <person name="Druce J."/>
        </authorList>
    </citation>
    <scope>NUCLEOTIDE SEQUENCE</scope>
    <source>
        <strain evidence="1">UCB-OBI-ISO-001</strain>
        <tissue evidence="1">Gonad</tissue>
    </source>
</reference>
<protein>
    <submittedName>
        <fullName evidence="1">Uncharacterized protein</fullName>
    </submittedName>
</protein>
<proteinExistence type="predicted"/>